<name>A0A1G2HVA4_9BACT</name>
<evidence type="ECO:0000313" key="3">
    <source>
        <dbReference type="EMBL" id="OGZ66397.1"/>
    </source>
</evidence>
<gene>
    <name evidence="3" type="ORF">A2822_01425</name>
</gene>
<feature type="transmembrane region" description="Helical" evidence="1">
    <location>
        <begin position="6"/>
        <end position="28"/>
    </location>
</feature>
<reference evidence="3 4" key="1">
    <citation type="journal article" date="2016" name="Nat. Commun.">
        <title>Thousands of microbial genomes shed light on interconnected biogeochemical processes in an aquifer system.</title>
        <authorList>
            <person name="Anantharaman K."/>
            <person name="Brown C.T."/>
            <person name="Hug L.A."/>
            <person name="Sharon I."/>
            <person name="Castelle C.J."/>
            <person name="Probst A.J."/>
            <person name="Thomas B.C."/>
            <person name="Singh A."/>
            <person name="Wilkins M.J."/>
            <person name="Karaoz U."/>
            <person name="Brodie E.L."/>
            <person name="Williams K.H."/>
            <person name="Hubbard S.S."/>
            <person name="Banfield J.F."/>
        </authorList>
    </citation>
    <scope>NUCLEOTIDE SEQUENCE [LARGE SCALE GENOMIC DNA]</scope>
</reference>
<dbReference type="InterPro" id="IPR025746">
    <property type="entry name" value="PilX_N_dom"/>
</dbReference>
<comment type="caution">
    <text evidence="3">The sequence shown here is derived from an EMBL/GenBank/DDBJ whole genome shotgun (WGS) entry which is preliminary data.</text>
</comment>
<feature type="domain" description="Type 4 fimbrial biogenesis protein PilX N-terminal" evidence="2">
    <location>
        <begin position="6"/>
        <end position="56"/>
    </location>
</feature>
<organism evidence="3 4">
    <name type="scientific">Candidatus Staskawiczbacteria bacterium RIFCSPHIGHO2_01_FULL_41_41</name>
    <dbReference type="NCBI Taxonomy" id="1802203"/>
    <lineage>
        <taxon>Bacteria</taxon>
        <taxon>Candidatus Staskawicziibacteriota</taxon>
    </lineage>
</organism>
<keyword evidence="1" id="KW-0472">Membrane</keyword>
<protein>
    <recommendedName>
        <fullName evidence="2">Type 4 fimbrial biogenesis protein PilX N-terminal domain-containing protein</fullName>
    </recommendedName>
</protein>
<sequence>MKYDERGISLVLTFLIMAIMLAIVVGISSMLSGQVKIMAGASNSISALYAAESGMERALYVFKKCPGCDLNYDGAFDGRTYFVNAKMIGGVLNISSKGVYKEASRTVTR</sequence>
<dbReference type="AlphaFoldDB" id="A0A1G2HVA4"/>
<evidence type="ECO:0000256" key="1">
    <source>
        <dbReference type="SAM" id="Phobius"/>
    </source>
</evidence>
<evidence type="ECO:0000259" key="2">
    <source>
        <dbReference type="Pfam" id="PF14341"/>
    </source>
</evidence>
<proteinExistence type="predicted"/>
<dbReference type="EMBL" id="MHOP01000005">
    <property type="protein sequence ID" value="OGZ66397.1"/>
    <property type="molecule type" value="Genomic_DNA"/>
</dbReference>
<dbReference type="Proteomes" id="UP000178774">
    <property type="component" value="Unassembled WGS sequence"/>
</dbReference>
<keyword evidence="1" id="KW-1133">Transmembrane helix</keyword>
<keyword evidence="1" id="KW-0812">Transmembrane</keyword>
<accession>A0A1G2HVA4</accession>
<dbReference type="Pfam" id="PF14341">
    <property type="entry name" value="PilX_N"/>
    <property type="match status" value="1"/>
</dbReference>
<evidence type="ECO:0000313" key="4">
    <source>
        <dbReference type="Proteomes" id="UP000178774"/>
    </source>
</evidence>